<dbReference type="InterPro" id="IPR015915">
    <property type="entry name" value="Kelch-typ_b-propeller"/>
</dbReference>
<evidence type="ECO:0000259" key="1">
    <source>
        <dbReference type="Pfam" id="PF25210"/>
    </source>
</evidence>
<dbReference type="InterPro" id="IPR057499">
    <property type="entry name" value="Kelch_FKB95"/>
</dbReference>
<dbReference type="PANTHER" id="PTHR24414:SF184">
    <property type="entry name" value="GALACTOSE OXIDASE_KELCH REPEAT SUPERFAMILY PROTEIN"/>
    <property type="match status" value="1"/>
</dbReference>
<feature type="domain" description="FKB95-like N-terminal Kelch" evidence="1">
    <location>
        <begin position="31"/>
        <end position="207"/>
    </location>
</feature>
<keyword evidence="3" id="KW-1185">Reference proteome</keyword>
<evidence type="ECO:0000313" key="2">
    <source>
        <dbReference type="EMBL" id="KAG5552271.1"/>
    </source>
</evidence>
<dbReference type="Proteomes" id="UP000823749">
    <property type="component" value="Chromosome 4"/>
</dbReference>
<dbReference type="EMBL" id="JACTNZ010000004">
    <property type="protein sequence ID" value="KAG5552271.1"/>
    <property type="molecule type" value="Genomic_DNA"/>
</dbReference>
<gene>
    <name evidence="2" type="ORF">RHGRI_010376</name>
</gene>
<reference evidence="2" key="1">
    <citation type="submission" date="2020-08" db="EMBL/GenBank/DDBJ databases">
        <title>Plant Genome Project.</title>
        <authorList>
            <person name="Zhang R.-G."/>
        </authorList>
    </citation>
    <scope>NUCLEOTIDE SEQUENCE</scope>
    <source>
        <strain evidence="2">WSP0</strain>
        <tissue evidence="2">Leaf</tissue>
    </source>
</reference>
<dbReference type="Pfam" id="PF25210">
    <property type="entry name" value="Kelch_FKB95"/>
    <property type="match status" value="1"/>
</dbReference>
<dbReference type="PANTHER" id="PTHR24414">
    <property type="entry name" value="F-BOX/KELCH-REPEAT PROTEIN SKIP4"/>
    <property type="match status" value="1"/>
</dbReference>
<organism evidence="2 3">
    <name type="scientific">Rhododendron griersonianum</name>
    <dbReference type="NCBI Taxonomy" id="479676"/>
    <lineage>
        <taxon>Eukaryota</taxon>
        <taxon>Viridiplantae</taxon>
        <taxon>Streptophyta</taxon>
        <taxon>Embryophyta</taxon>
        <taxon>Tracheophyta</taxon>
        <taxon>Spermatophyta</taxon>
        <taxon>Magnoliopsida</taxon>
        <taxon>eudicotyledons</taxon>
        <taxon>Gunneridae</taxon>
        <taxon>Pentapetalae</taxon>
        <taxon>asterids</taxon>
        <taxon>Ericales</taxon>
        <taxon>Ericaceae</taxon>
        <taxon>Ericoideae</taxon>
        <taxon>Rhodoreae</taxon>
        <taxon>Rhododendron</taxon>
    </lineage>
</organism>
<dbReference type="AlphaFoldDB" id="A0AAV6KI99"/>
<dbReference type="Gene3D" id="2.120.10.80">
    <property type="entry name" value="Kelch-type beta propeller"/>
    <property type="match status" value="1"/>
</dbReference>
<protein>
    <recommendedName>
        <fullName evidence="1">FKB95-like N-terminal Kelch domain-containing protein</fullName>
    </recommendedName>
</protein>
<name>A0AAV6KI99_9ERIC</name>
<comment type="caution">
    <text evidence="2">The sequence shown here is derived from an EMBL/GenBank/DDBJ whole genome shotgun (WGS) entry which is preliminary data.</text>
</comment>
<evidence type="ECO:0000313" key="3">
    <source>
        <dbReference type="Proteomes" id="UP000823749"/>
    </source>
</evidence>
<sequence>MEITTTTIHEGRLFEGSLSDKSGGVSFVRQRTAVGSTIYCVGGDPRMSFYRPSASLFSLDTRHPDQSWKRRTSMRNIRSLPATVAFDGKIFVFDELEGDDDTDPKQWAEVFDTKSGQWGFLPPPPELPSFYGLFAVPIPFLNKVLVGSRDEGFLYTYEVKEGRWERWENSIIAPVPYHLQPVAVGTGLFWFYEGTLHVYDSAGQWSHSSPIKDLDKVVPPAILTWRFDGLLHPVLLHVAGNVFCLLCLEISAC</sequence>
<proteinExistence type="predicted"/>
<dbReference type="InterPro" id="IPR050354">
    <property type="entry name" value="F-box/kelch-repeat_ARATH"/>
</dbReference>
<dbReference type="SUPFAM" id="SSF117281">
    <property type="entry name" value="Kelch motif"/>
    <property type="match status" value="1"/>
</dbReference>
<accession>A0AAV6KI99</accession>